<dbReference type="Proteomes" id="UP000188268">
    <property type="component" value="Unassembled WGS sequence"/>
</dbReference>
<gene>
    <name evidence="1" type="ORF">CCACVL1_21708</name>
</gene>
<proteinExistence type="predicted"/>
<dbReference type="Gramene" id="OMO64506">
    <property type="protein sequence ID" value="OMO64506"/>
    <property type="gene ID" value="CCACVL1_21708"/>
</dbReference>
<evidence type="ECO:0000313" key="1">
    <source>
        <dbReference type="EMBL" id="OMO64506.1"/>
    </source>
</evidence>
<protein>
    <submittedName>
        <fullName evidence="1">Uncharacterized protein</fullName>
    </submittedName>
</protein>
<name>A0A1R3H2N5_COCAP</name>
<accession>A0A1R3H2N5</accession>
<comment type="caution">
    <text evidence="1">The sequence shown here is derived from an EMBL/GenBank/DDBJ whole genome shotgun (WGS) entry which is preliminary data.</text>
</comment>
<reference evidence="1 2" key="1">
    <citation type="submission" date="2013-09" db="EMBL/GenBank/DDBJ databases">
        <title>Corchorus capsularis genome sequencing.</title>
        <authorList>
            <person name="Alam M."/>
            <person name="Haque M.S."/>
            <person name="Islam M.S."/>
            <person name="Emdad E.M."/>
            <person name="Islam M.M."/>
            <person name="Ahmed B."/>
            <person name="Halim A."/>
            <person name="Hossen Q.M.M."/>
            <person name="Hossain M.Z."/>
            <person name="Ahmed R."/>
            <person name="Khan M.M."/>
            <person name="Islam R."/>
            <person name="Rashid M.M."/>
            <person name="Khan S.A."/>
            <person name="Rahman M.S."/>
            <person name="Alam M."/>
        </authorList>
    </citation>
    <scope>NUCLEOTIDE SEQUENCE [LARGE SCALE GENOMIC DNA]</scope>
    <source>
        <strain evidence="2">cv. CVL-1</strain>
        <tissue evidence="1">Whole seedling</tissue>
    </source>
</reference>
<organism evidence="1 2">
    <name type="scientific">Corchorus capsularis</name>
    <name type="common">Jute</name>
    <dbReference type="NCBI Taxonomy" id="210143"/>
    <lineage>
        <taxon>Eukaryota</taxon>
        <taxon>Viridiplantae</taxon>
        <taxon>Streptophyta</taxon>
        <taxon>Embryophyta</taxon>
        <taxon>Tracheophyta</taxon>
        <taxon>Spermatophyta</taxon>
        <taxon>Magnoliopsida</taxon>
        <taxon>eudicotyledons</taxon>
        <taxon>Gunneridae</taxon>
        <taxon>Pentapetalae</taxon>
        <taxon>rosids</taxon>
        <taxon>malvids</taxon>
        <taxon>Malvales</taxon>
        <taxon>Malvaceae</taxon>
        <taxon>Grewioideae</taxon>
        <taxon>Apeibeae</taxon>
        <taxon>Corchorus</taxon>
    </lineage>
</organism>
<dbReference type="AlphaFoldDB" id="A0A1R3H2N5"/>
<sequence length="45" mass="4713">MEPGSTAYLAKAANLVTKGSPFNSDILLSCSTDANSSDRRQPRAA</sequence>
<keyword evidence="2" id="KW-1185">Reference proteome</keyword>
<dbReference type="EMBL" id="AWWV01012797">
    <property type="protein sequence ID" value="OMO64506.1"/>
    <property type="molecule type" value="Genomic_DNA"/>
</dbReference>
<evidence type="ECO:0000313" key="2">
    <source>
        <dbReference type="Proteomes" id="UP000188268"/>
    </source>
</evidence>